<evidence type="ECO:0000259" key="1">
    <source>
        <dbReference type="Pfam" id="PF06259"/>
    </source>
</evidence>
<dbReference type="EMBL" id="CP043732">
    <property type="protein sequence ID" value="QMU97283.1"/>
    <property type="molecule type" value="Genomic_DNA"/>
</dbReference>
<feature type="domain" description="DUF1023" evidence="1">
    <location>
        <begin position="47"/>
        <end position="217"/>
    </location>
</feature>
<name>A0A7D8AG87_9MICO</name>
<dbReference type="Proteomes" id="UP000515708">
    <property type="component" value="Chromosome"/>
</dbReference>
<dbReference type="AlphaFoldDB" id="A0A7D8AG87"/>
<dbReference type="RefSeq" id="WP_182252278.1">
    <property type="nucleotide sequence ID" value="NZ_CP043732.1"/>
</dbReference>
<organism evidence="2 3">
    <name type="scientific">Microbacterium esteraromaticum</name>
    <dbReference type="NCBI Taxonomy" id="57043"/>
    <lineage>
        <taxon>Bacteria</taxon>
        <taxon>Bacillati</taxon>
        <taxon>Actinomycetota</taxon>
        <taxon>Actinomycetes</taxon>
        <taxon>Micrococcales</taxon>
        <taxon>Microbacteriaceae</taxon>
        <taxon>Microbacterium</taxon>
    </lineage>
</organism>
<dbReference type="InterPro" id="IPR010427">
    <property type="entry name" value="DUF1023"/>
</dbReference>
<sequence>MREELDAALARPDLLEGVADKLAHLKKVLVADPQARLSAFSMAAGEPHAVMTFGDVDSAELVVYLLHGIDTDLGQFPGWADAAQRVCADVIRACVARGAPRSVATIAWFAWDSGTHVSALATRHATIGAARLAVDIEHLVQRNRDAHIAVVTYSYSSTLLGEMFAMGIADDVRTAFSIASAGMTHPAAGAVADAIAAGDVVVHATEGANDSIAPLGRLGQHPVDPRSIRGVITYDCDGGEAPGPDGATVVGISVEGHASQSSVDEHGVTHAGYFDPRAQGYLTLVARLADAATAGS</sequence>
<reference evidence="2 3" key="1">
    <citation type="journal article" date="2020" name="Front. Microbiol.">
        <title>Design of Bacterial Strain-Specific qPCR Assays Using NGS Data and Publicly Available Resources and Its Application to Track Biocontrol Strains.</title>
        <authorList>
            <person name="Hernandez I."/>
            <person name="Sant C."/>
            <person name="Martinez R."/>
            <person name="Fernandez C."/>
        </authorList>
    </citation>
    <scope>NUCLEOTIDE SEQUENCE [LARGE SCALE GENOMIC DNA]</scope>
    <source>
        <strain evidence="2 3">B24</strain>
    </source>
</reference>
<dbReference type="Pfam" id="PF06259">
    <property type="entry name" value="Abhydrolase_8"/>
    <property type="match status" value="1"/>
</dbReference>
<protein>
    <recommendedName>
        <fullName evidence="1">DUF1023 domain-containing protein</fullName>
    </recommendedName>
</protein>
<accession>A0A7D8AG87</accession>
<evidence type="ECO:0000313" key="3">
    <source>
        <dbReference type="Proteomes" id="UP000515708"/>
    </source>
</evidence>
<evidence type="ECO:0000313" key="2">
    <source>
        <dbReference type="EMBL" id="QMU97283.1"/>
    </source>
</evidence>
<proteinExistence type="predicted"/>
<gene>
    <name evidence="2" type="ORF">FVO59_08680</name>
</gene>